<evidence type="ECO:0000313" key="2">
    <source>
        <dbReference type="EMBL" id="MBB1161947.1"/>
    </source>
</evidence>
<dbReference type="AlphaFoldDB" id="A0A839HHJ5"/>
<keyword evidence="3" id="KW-1185">Reference proteome</keyword>
<name>A0A839HHJ5_9BURK</name>
<dbReference type="EMBL" id="JACIVI010000002">
    <property type="protein sequence ID" value="MBB1161947.1"/>
    <property type="molecule type" value="Genomic_DNA"/>
</dbReference>
<dbReference type="Proteomes" id="UP000586093">
    <property type="component" value="Unassembled WGS sequence"/>
</dbReference>
<dbReference type="RefSeq" id="WP_182663371.1">
    <property type="nucleotide sequence ID" value="NZ_JACIVI010000002.1"/>
</dbReference>
<feature type="signal peptide" evidence="1">
    <location>
        <begin position="1"/>
        <end position="41"/>
    </location>
</feature>
<evidence type="ECO:0000256" key="1">
    <source>
        <dbReference type="SAM" id="SignalP"/>
    </source>
</evidence>
<feature type="chain" id="PRO_5032833415" evidence="1">
    <location>
        <begin position="42"/>
        <end position="284"/>
    </location>
</feature>
<comment type="caution">
    <text evidence="2">The sequence shown here is derived from an EMBL/GenBank/DDBJ whole genome shotgun (WGS) entry which is preliminary data.</text>
</comment>
<gene>
    <name evidence="2" type="ORF">H4F90_08140</name>
</gene>
<accession>A0A839HHJ5</accession>
<protein>
    <submittedName>
        <fullName evidence="2">PEP-CTERM sorting domain-containing protein</fullName>
    </submittedName>
</protein>
<organism evidence="2 3">
    <name type="scientific">Aquariibacter albus</name>
    <dbReference type="NCBI Taxonomy" id="2759899"/>
    <lineage>
        <taxon>Bacteria</taxon>
        <taxon>Pseudomonadati</taxon>
        <taxon>Pseudomonadota</taxon>
        <taxon>Betaproteobacteria</taxon>
        <taxon>Burkholderiales</taxon>
        <taxon>Sphaerotilaceae</taxon>
        <taxon>Aquariibacter</taxon>
    </lineage>
</organism>
<dbReference type="NCBIfam" id="TIGR02595">
    <property type="entry name" value="PEP_CTERM"/>
    <property type="match status" value="1"/>
</dbReference>
<reference evidence="2 3" key="1">
    <citation type="submission" date="2020-08" db="EMBL/GenBank/DDBJ databases">
        <title>Aquariorum lacteus gen. nov., sp. nov., a new member of the family Comamonadaceae, isolated from freshwater aquarium.</title>
        <authorList>
            <person name="Chun S.-J."/>
        </authorList>
    </citation>
    <scope>NUCLEOTIDE SEQUENCE [LARGE SCALE GENOMIC DNA]</scope>
    <source>
        <strain evidence="2 3">SJAQ100</strain>
    </source>
</reference>
<evidence type="ECO:0000313" key="3">
    <source>
        <dbReference type="Proteomes" id="UP000586093"/>
    </source>
</evidence>
<proteinExistence type="predicted"/>
<sequence length="284" mass="29220">MPLILSKTPARAGRRVQPLPGRALLAALGLSLAALALQVQAAPIASLSATSDCPALAAGCNLSTIDEIPFGSLIIQAPGSPGDRNLDVFALDLDLSLSATPDAQALIDSDQANFTVSISAALQTTDPMAPETYFSSFAYTVSAFPGAPAFTSANVFTVATQGSTVQTDFVDLAPLGTLSLPLRIELPALFGQLAGTDYQVDASVFVQSATPGLSLTAKLALLGFQAPAAPVPEPGRWALMLLGLVALMAVPKRAALRRTIDGFRTAEEPACSMSSNPPRPLTCG</sequence>
<dbReference type="InterPro" id="IPR013424">
    <property type="entry name" value="Ice-binding_C"/>
</dbReference>
<keyword evidence="1" id="KW-0732">Signal</keyword>